<proteinExistence type="predicted"/>
<reference evidence="2" key="1">
    <citation type="submission" date="2018-03" db="EMBL/GenBank/DDBJ databases">
        <authorList>
            <person name="Guldener U."/>
        </authorList>
    </citation>
    <scope>NUCLEOTIDE SEQUENCE</scope>
</reference>
<gene>
    <name evidence="2" type="ORF">FTOL_13864</name>
</gene>
<protein>
    <submittedName>
        <fullName evidence="2">Uncharacterized protein</fullName>
    </submittedName>
</protein>
<organism evidence="2 3">
    <name type="scientific">Fusarium torulosum</name>
    <dbReference type="NCBI Taxonomy" id="33205"/>
    <lineage>
        <taxon>Eukaryota</taxon>
        <taxon>Fungi</taxon>
        <taxon>Dikarya</taxon>
        <taxon>Ascomycota</taxon>
        <taxon>Pezizomycotina</taxon>
        <taxon>Sordariomycetes</taxon>
        <taxon>Hypocreomycetidae</taxon>
        <taxon>Hypocreales</taxon>
        <taxon>Nectriaceae</taxon>
        <taxon>Fusarium</taxon>
    </lineage>
</organism>
<dbReference type="AlphaFoldDB" id="A0AAE8SQM9"/>
<dbReference type="Proteomes" id="UP001187734">
    <property type="component" value="Unassembled WGS sequence"/>
</dbReference>
<evidence type="ECO:0000313" key="3">
    <source>
        <dbReference type="Proteomes" id="UP001187734"/>
    </source>
</evidence>
<sequence length="29" mass="3020">MDSVDAGLPLKPAYPVAAPDASHLQNDQV</sequence>
<evidence type="ECO:0000313" key="2">
    <source>
        <dbReference type="EMBL" id="SPJ93258.1"/>
    </source>
</evidence>
<dbReference type="EMBL" id="ONZP01001128">
    <property type="protein sequence ID" value="SPJ93258.1"/>
    <property type="molecule type" value="Genomic_DNA"/>
</dbReference>
<accession>A0AAE8SQM9</accession>
<name>A0AAE8SQM9_9HYPO</name>
<keyword evidence="3" id="KW-1185">Reference proteome</keyword>
<evidence type="ECO:0000256" key="1">
    <source>
        <dbReference type="SAM" id="MobiDB-lite"/>
    </source>
</evidence>
<comment type="caution">
    <text evidence="2">The sequence shown here is derived from an EMBL/GenBank/DDBJ whole genome shotgun (WGS) entry which is preliminary data.</text>
</comment>
<feature type="region of interest" description="Disordered" evidence="1">
    <location>
        <begin position="1"/>
        <end position="29"/>
    </location>
</feature>